<evidence type="ECO:0000313" key="2">
    <source>
        <dbReference type="Proteomes" id="UP000218323"/>
    </source>
</evidence>
<protein>
    <submittedName>
        <fullName evidence="1">Uncharacterized protein</fullName>
    </submittedName>
</protein>
<dbReference type="RefSeq" id="WP_066710327.1">
    <property type="nucleotide sequence ID" value="NZ_NWVC01000013.1"/>
</dbReference>
<dbReference type="AlphaFoldDB" id="A0A2A4I4W7"/>
<accession>A0A2A4I4W7</accession>
<name>A0A2A4I4W7_9SPHN</name>
<evidence type="ECO:0000313" key="1">
    <source>
        <dbReference type="EMBL" id="PCG13084.1"/>
    </source>
</evidence>
<dbReference type="Proteomes" id="UP000218323">
    <property type="component" value="Unassembled WGS sequence"/>
</dbReference>
<dbReference type="EMBL" id="NWVC01000013">
    <property type="protein sequence ID" value="PCG13084.1"/>
    <property type="molecule type" value="Genomic_DNA"/>
</dbReference>
<organism evidence="1 2">
    <name type="scientific">Sphingomonas adhaesiva</name>
    <dbReference type="NCBI Taxonomy" id="28212"/>
    <lineage>
        <taxon>Bacteria</taxon>
        <taxon>Pseudomonadati</taxon>
        <taxon>Pseudomonadota</taxon>
        <taxon>Alphaproteobacteria</taxon>
        <taxon>Sphingomonadales</taxon>
        <taxon>Sphingomonadaceae</taxon>
        <taxon>Sphingomonas</taxon>
    </lineage>
</organism>
<keyword evidence="2" id="KW-1185">Reference proteome</keyword>
<comment type="caution">
    <text evidence="1">The sequence shown here is derived from an EMBL/GenBank/DDBJ whole genome shotgun (WGS) entry which is preliminary data.</text>
</comment>
<proteinExistence type="predicted"/>
<reference evidence="1 2" key="1">
    <citation type="submission" date="2017-09" db="EMBL/GenBank/DDBJ databases">
        <title>Sphingomonas adhaesiva DSM 7418, whole genome shotgun sequence.</title>
        <authorList>
            <person name="Feng G."/>
            <person name="Zhu H."/>
        </authorList>
    </citation>
    <scope>NUCLEOTIDE SEQUENCE [LARGE SCALE GENOMIC DNA]</scope>
    <source>
        <strain evidence="1 2">DSM 7418</strain>
    </source>
</reference>
<gene>
    <name evidence="1" type="ORF">COA07_16360</name>
</gene>
<sequence>MRLVVADSEAHAAFQFRSARGGKTLELAVQPLGSRAAPAVIWTRRFESRADRDVMLAGIAEEEADPVFLGRLTMAFGAGVMDELAETFIAAAVAEQLRSAERARETARKRLIVHLQRYPGKHGRHVLALERLSSEEADWSITYDRSIERDRLCDWMRWQKDRFLEFLDHAAEHGSEALTRLLLDEMFATERRVKKEGRGAGGVRPLRMWRGD</sequence>